<dbReference type="Proteomes" id="UP000650524">
    <property type="component" value="Unassembled WGS sequence"/>
</dbReference>
<evidence type="ECO:0000256" key="2">
    <source>
        <dbReference type="RuleBase" id="RU364082"/>
    </source>
</evidence>
<dbReference type="PANTHER" id="PTHR10491:SF4">
    <property type="entry name" value="METHIONINE ADENOSYLTRANSFERASE 2 SUBUNIT BETA"/>
    <property type="match status" value="1"/>
</dbReference>
<dbReference type="InterPro" id="IPR036291">
    <property type="entry name" value="NAD(P)-bd_dom_sf"/>
</dbReference>
<accession>A0A8J6T1P1</accession>
<comment type="function">
    <text evidence="2">Catalyzes the reduction of dTDP-6-deoxy-L-lyxo-4-hexulose to yield dTDP-L-rhamnose.</text>
</comment>
<dbReference type="PANTHER" id="PTHR10491">
    <property type="entry name" value="DTDP-4-DEHYDRORHAMNOSE REDUCTASE"/>
    <property type="match status" value="1"/>
</dbReference>
<gene>
    <name evidence="4" type="primary">rfbD</name>
    <name evidence="4" type="ORF">H8E19_01315</name>
</gene>
<feature type="domain" description="RmlD-like substrate binding" evidence="3">
    <location>
        <begin position="1"/>
        <end position="282"/>
    </location>
</feature>
<comment type="pathway">
    <text evidence="2">Carbohydrate biosynthesis; dTDP-L-rhamnose biosynthesis.</text>
</comment>
<dbReference type="Gene3D" id="3.40.50.720">
    <property type="entry name" value="NAD(P)-binding Rossmann-like Domain"/>
    <property type="match status" value="1"/>
</dbReference>
<dbReference type="CDD" id="cd05254">
    <property type="entry name" value="dTDP_HR_like_SDR_e"/>
    <property type="match status" value="1"/>
</dbReference>
<dbReference type="UniPathway" id="UPA00124"/>
<comment type="caution">
    <text evidence="4">The sequence shown here is derived from an EMBL/GenBank/DDBJ whole genome shotgun (WGS) entry which is preliminary data.</text>
</comment>
<evidence type="ECO:0000256" key="1">
    <source>
        <dbReference type="ARBA" id="ARBA00010944"/>
    </source>
</evidence>
<dbReference type="GO" id="GO:0005829">
    <property type="term" value="C:cytosol"/>
    <property type="evidence" value="ECO:0007669"/>
    <property type="project" value="TreeGrafter"/>
</dbReference>
<sequence length="295" mass="33316">MKLMILGGKGQLGRDCTKVLNETHDVMSVDLDELDITDVSEVEAVAENFRADVIINCAAFTRVDDCETEQDLACKVNIEGPGNLAVAAQNQGAQLIHISTDYVFDGSKRVPDAYTEKDDPNPISYYGVTKLAAEKAIRRITDNHIILRTAWLYGIRGQNFLKTMLRLAMNDPKREIKVVSDQFGSPTWSYRLAQQIAKLIKSGGQGTYHATSEGYCTWYELATDFLDKMDVPHSFVPCTTEEYPTPATRPMNSILENQRLKELGLNLMEDWKTDLAEFVHRFRDRLINEVREGQT</sequence>
<evidence type="ECO:0000313" key="4">
    <source>
        <dbReference type="EMBL" id="MBC8176015.1"/>
    </source>
</evidence>
<proteinExistence type="inferred from homology"/>
<dbReference type="EMBL" id="JACNJD010000070">
    <property type="protein sequence ID" value="MBC8176015.1"/>
    <property type="molecule type" value="Genomic_DNA"/>
</dbReference>
<dbReference type="InterPro" id="IPR029903">
    <property type="entry name" value="RmlD-like-bd"/>
</dbReference>
<name>A0A8J6T1P1_9DELT</name>
<dbReference type="AlphaFoldDB" id="A0A8J6T1P1"/>
<keyword evidence="2" id="KW-0521">NADP</keyword>
<dbReference type="GO" id="GO:0019305">
    <property type="term" value="P:dTDP-rhamnose biosynthetic process"/>
    <property type="evidence" value="ECO:0007669"/>
    <property type="project" value="UniProtKB-UniPathway"/>
</dbReference>
<evidence type="ECO:0000259" key="3">
    <source>
        <dbReference type="Pfam" id="PF04321"/>
    </source>
</evidence>
<dbReference type="NCBIfam" id="TIGR01214">
    <property type="entry name" value="rmlD"/>
    <property type="match status" value="1"/>
</dbReference>
<reference evidence="4 5" key="1">
    <citation type="submission" date="2020-08" db="EMBL/GenBank/DDBJ databases">
        <title>Bridging the membrane lipid divide: bacteria of the FCB group superphylum have the potential to synthesize archaeal ether lipids.</title>
        <authorList>
            <person name="Villanueva L."/>
            <person name="Von Meijenfeldt F.A.B."/>
            <person name="Westbye A.B."/>
            <person name="Yadav S."/>
            <person name="Hopmans E.C."/>
            <person name="Dutilh B.E."/>
            <person name="Sinninghe Damste J.S."/>
        </authorList>
    </citation>
    <scope>NUCLEOTIDE SEQUENCE [LARGE SCALE GENOMIC DNA]</scope>
    <source>
        <strain evidence="4">NIOZ-UU27</strain>
    </source>
</reference>
<dbReference type="Gene3D" id="3.90.25.10">
    <property type="entry name" value="UDP-galactose 4-epimerase, domain 1"/>
    <property type="match status" value="1"/>
</dbReference>
<dbReference type="SUPFAM" id="SSF51735">
    <property type="entry name" value="NAD(P)-binding Rossmann-fold domains"/>
    <property type="match status" value="1"/>
</dbReference>
<protein>
    <recommendedName>
        <fullName evidence="2">dTDP-4-dehydrorhamnose reductase</fullName>
        <ecNumber evidence="2">1.1.1.133</ecNumber>
    </recommendedName>
</protein>
<dbReference type="InterPro" id="IPR005913">
    <property type="entry name" value="dTDP_dehydrorham_reduct"/>
</dbReference>
<dbReference type="GO" id="GO:0008831">
    <property type="term" value="F:dTDP-4-dehydrorhamnose reductase activity"/>
    <property type="evidence" value="ECO:0007669"/>
    <property type="project" value="UniProtKB-EC"/>
</dbReference>
<organism evidence="4 5">
    <name type="scientific">Candidatus Desulfacyla euxinica</name>
    <dbReference type="NCBI Taxonomy" id="2841693"/>
    <lineage>
        <taxon>Bacteria</taxon>
        <taxon>Deltaproteobacteria</taxon>
        <taxon>Candidatus Desulfacyla</taxon>
    </lineage>
</organism>
<comment type="similarity">
    <text evidence="1 2">Belongs to the dTDP-4-dehydrorhamnose reductase family.</text>
</comment>
<evidence type="ECO:0000313" key="5">
    <source>
        <dbReference type="Proteomes" id="UP000650524"/>
    </source>
</evidence>
<keyword evidence="2 4" id="KW-0560">Oxidoreductase</keyword>
<dbReference type="Pfam" id="PF04321">
    <property type="entry name" value="RmlD_sub_bind"/>
    <property type="match status" value="1"/>
</dbReference>
<dbReference type="EC" id="1.1.1.133" evidence="2"/>